<protein>
    <submittedName>
        <fullName evidence="2">Uncharacterized protein</fullName>
    </submittedName>
</protein>
<keyword evidence="3" id="KW-1185">Reference proteome</keyword>
<gene>
    <name evidence="2" type="ORF">JYU34_015513</name>
</gene>
<evidence type="ECO:0000313" key="3">
    <source>
        <dbReference type="Proteomes" id="UP000823941"/>
    </source>
</evidence>
<reference evidence="2 3" key="1">
    <citation type="submission" date="2021-06" db="EMBL/GenBank/DDBJ databases">
        <title>A haploid diamondback moth (Plutella xylostella L.) genome assembly resolves 31 chromosomes and identifies a diamide resistance mutation.</title>
        <authorList>
            <person name="Ward C.M."/>
            <person name="Perry K.D."/>
            <person name="Baker G."/>
            <person name="Powis K."/>
            <person name="Heckel D.G."/>
            <person name="Baxter S.W."/>
        </authorList>
    </citation>
    <scope>NUCLEOTIDE SEQUENCE [LARGE SCALE GENOMIC DNA]</scope>
    <source>
        <strain evidence="2 3">LV</strain>
        <tissue evidence="2">Single pupa</tissue>
    </source>
</reference>
<evidence type="ECO:0000256" key="1">
    <source>
        <dbReference type="SAM" id="MobiDB-lite"/>
    </source>
</evidence>
<feature type="compositionally biased region" description="Basic residues" evidence="1">
    <location>
        <begin position="1"/>
        <end position="11"/>
    </location>
</feature>
<feature type="region of interest" description="Disordered" evidence="1">
    <location>
        <begin position="1"/>
        <end position="35"/>
    </location>
</feature>
<feature type="compositionally biased region" description="Basic and acidic residues" evidence="1">
    <location>
        <begin position="54"/>
        <end position="64"/>
    </location>
</feature>
<name>A0ABQ7Q790_PLUXY</name>
<dbReference type="EMBL" id="JAHIBW010000020">
    <property type="protein sequence ID" value="KAG7301108.1"/>
    <property type="molecule type" value="Genomic_DNA"/>
</dbReference>
<dbReference type="Proteomes" id="UP000823941">
    <property type="component" value="Chromosome 20"/>
</dbReference>
<proteinExistence type="predicted"/>
<sequence length="163" mass="18438">MGRNKNKKRSHSSSSSSSSSNNNKKRYKSKLREKDRRIDALEDVIKVLRNSDHIRNDNNDRDTESISFVPPVPGPSSGGIASTRSGGNANLPIVRYVGRNDFIPEFDPQTTNVPVEHWIRNLESTARMHGWDEQLFRAMKNLIVSMSINYSYEDAGESGWPNC</sequence>
<feature type="compositionally biased region" description="Low complexity" evidence="1">
    <location>
        <begin position="12"/>
        <end position="22"/>
    </location>
</feature>
<feature type="region of interest" description="Disordered" evidence="1">
    <location>
        <begin position="54"/>
        <end position="85"/>
    </location>
</feature>
<organism evidence="2 3">
    <name type="scientific">Plutella xylostella</name>
    <name type="common">Diamondback moth</name>
    <name type="synonym">Plutella maculipennis</name>
    <dbReference type="NCBI Taxonomy" id="51655"/>
    <lineage>
        <taxon>Eukaryota</taxon>
        <taxon>Metazoa</taxon>
        <taxon>Ecdysozoa</taxon>
        <taxon>Arthropoda</taxon>
        <taxon>Hexapoda</taxon>
        <taxon>Insecta</taxon>
        <taxon>Pterygota</taxon>
        <taxon>Neoptera</taxon>
        <taxon>Endopterygota</taxon>
        <taxon>Lepidoptera</taxon>
        <taxon>Glossata</taxon>
        <taxon>Ditrysia</taxon>
        <taxon>Yponomeutoidea</taxon>
        <taxon>Plutellidae</taxon>
        <taxon>Plutella</taxon>
    </lineage>
</organism>
<comment type="caution">
    <text evidence="2">The sequence shown here is derived from an EMBL/GenBank/DDBJ whole genome shotgun (WGS) entry which is preliminary data.</text>
</comment>
<accession>A0ABQ7Q790</accession>
<evidence type="ECO:0000313" key="2">
    <source>
        <dbReference type="EMBL" id="KAG7301108.1"/>
    </source>
</evidence>